<dbReference type="Proteomes" id="UP000439022">
    <property type="component" value="Unassembled WGS sequence"/>
</dbReference>
<sequence>MSDEKLALVNEIADSGDLIVGYTDGSGSATVSNYTDDAEVGDIVKVEETIYRSDGDRAVEVVKKGGYDRGRTIGVVEAIFDENIAVRTENGLAEINRPDETIEEGYTIAITPSQTFSQVLSEDPIEITPKPDLEVDAINLNLGSDNEDEQEQTKEKSLYKPENIEEVSFDDVIGLQDAKDRLTEAVSLPMEKPDKMAEFDLEGRFGILFYGPPGTGKTMMAKAAANEWGSSDSFFHIGGPEIVSKYYGESERQIRDVFEAAKQKAEEEDKPAVVFIDEIDSVVPRRDRADETERRIVAQFLSELDGLEDRGDIVVIGATNLIEVIDPAVRRPGRFDEEIEFSLPDAGERRSILKVHSQNMPVSSTVDFQDIAERTRGWSGADLESIVKKAGLIAVKEDRPEVHHEDFMIALERFDEQREAKRRQLKEVRQQE</sequence>
<keyword evidence="1 4" id="KW-0547">Nucleotide-binding</keyword>
<keyword evidence="7" id="KW-1185">Reference proteome</keyword>
<dbReference type="Pfam" id="PF00004">
    <property type="entry name" value="AAA"/>
    <property type="match status" value="1"/>
</dbReference>
<dbReference type="InterPro" id="IPR003959">
    <property type="entry name" value="ATPase_AAA_core"/>
</dbReference>
<comment type="caution">
    <text evidence="6">The sequence shown here is derived from an EMBL/GenBank/DDBJ whole genome shotgun (WGS) entry which is preliminary data.</text>
</comment>
<dbReference type="FunFam" id="3.40.50.300:FF:001025">
    <property type="entry name" value="ATPase family, AAA domain-containing 2B"/>
    <property type="match status" value="1"/>
</dbReference>
<dbReference type="PROSITE" id="PS00674">
    <property type="entry name" value="AAA"/>
    <property type="match status" value="1"/>
</dbReference>
<organism evidence="6 7">
    <name type="scientific">Haloferax litoreum</name>
    <dbReference type="NCBI Taxonomy" id="2666140"/>
    <lineage>
        <taxon>Archaea</taxon>
        <taxon>Methanobacteriati</taxon>
        <taxon>Methanobacteriota</taxon>
        <taxon>Stenosarchaea group</taxon>
        <taxon>Halobacteria</taxon>
        <taxon>Halobacteriales</taxon>
        <taxon>Haloferacaceae</taxon>
        <taxon>Haloferax</taxon>
    </lineage>
</organism>
<dbReference type="PANTHER" id="PTHR23077">
    <property type="entry name" value="AAA-FAMILY ATPASE"/>
    <property type="match status" value="1"/>
</dbReference>
<dbReference type="SMART" id="SM00382">
    <property type="entry name" value="AAA"/>
    <property type="match status" value="1"/>
</dbReference>
<evidence type="ECO:0000256" key="1">
    <source>
        <dbReference type="ARBA" id="ARBA00022741"/>
    </source>
</evidence>
<evidence type="ECO:0000259" key="5">
    <source>
        <dbReference type="SMART" id="SM00382"/>
    </source>
</evidence>
<dbReference type="GO" id="GO:0005524">
    <property type="term" value="F:ATP binding"/>
    <property type="evidence" value="ECO:0007669"/>
    <property type="project" value="UniProtKB-KW"/>
</dbReference>
<dbReference type="InterPro" id="IPR027417">
    <property type="entry name" value="P-loop_NTPase"/>
</dbReference>
<proteinExistence type="inferred from homology"/>
<gene>
    <name evidence="6" type="ORF">GJR96_00615</name>
</gene>
<evidence type="ECO:0000313" key="6">
    <source>
        <dbReference type="EMBL" id="MRX20461.1"/>
    </source>
</evidence>
<dbReference type="Gene3D" id="3.40.50.300">
    <property type="entry name" value="P-loop containing nucleotide triphosphate hydrolases"/>
    <property type="match status" value="1"/>
</dbReference>
<dbReference type="EMBL" id="WKJO01000001">
    <property type="protein sequence ID" value="MRX20461.1"/>
    <property type="molecule type" value="Genomic_DNA"/>
</dbReference>
<feature type="domain" description="AAA+ ATPase" evidence="5">
    <location>
        <begin position="203"/>
        <end position="345"/>
    </location>
</feature>
<dbReference type="InterPro" id="IPR050168">
    <property type="entry name" value="AAA_ATPase_domain"/>
</dbReference>
<dbReference type="Gene3D" id="1.10.8.60">
    <property type="match status" value="1"/>
</dbReference>
<dbReference type="AlphaFoldDB" id="A0A6A8GC41"/>
<dbReference type="InterPro" id="IPR041569">
    <property type="entry name" value="AAA_lid_3"/>
</dbReference>
<dbReference type="InterPro" id="IPR003960">
    <property type="entry name" value="ATPase_AAA_CS"/>
</dbReference>
<evidence type="ECO:0000313" key="7">
    <source>
        <dbReference type="Proteomes" id="UP000439022"/>
    </source>
</evidence>
<evidence type="ECO:0000256" key="2">
    <source>
        <dbReference type="ARBA" id="ARBA00022840"/>
    </source>
</evidence>
<dbReference type="GO" id="GO:0016887">
    <property type="term" value="F:ATP hydrolysis activity"/>
    <property type="evidence" value="ECO:0007669"/>
    <property type="project" value="InterPro"/>
</dbReference>
<comment type="similarity">
    <text evidence="4">Belongs to the AAA ATPase family.</text>
</comment>
<dbReference type="PANTHER" id="PTHR23077:SF171">
    <property type="entry name" value="NUCLEAR VALOSIN-CONTAINING PROTEIN-LIKE"/>
    <property type="match status" value="1"/>
</dbReference>
<dbReference type="Pfam" id="PF17862">
    <property type="entry name" value="AAA_lid_3"/>
    <property type="match status" value="1"/>
</dbReference>
<dbReference type="RefSeq" id="WP_151161051.1">
    <property type="nucleotide sequence ID" value="NZ_WKJO01000001.1"/>
</dbReference>
<name>A0A6A8GC41_9EURY</name>
<evidence type="ECO:0000256" key="4">
    <source>
        <dbReference type="RuleBase" id="RU003651"/>
    </source>
</evidence>
<keyword evidence="3" id="KW-0175">Coiled coil</keyword>
<accession>A0A6A8GC41</accession>
<dbReference type="InterPro" id="IPR003593">
    <property type="entry name" value="AAA+_ATPase"/>
</dbReference>
<dbReference type="SUPFAM" id="SSF52540">
    <property type="entry name" value="P-loop containing nucleoside triphosphate hydrolases"/>
    <property type="match status" value="1"/>
</dbReference>
<protein>
    <submittedName>
        <fullName evidence="6">AAA family ATPase</fullName>
    </submittedName>
</protein>
<reference evidence="6 7" key="1">
    <citation type="submission" date="2019-11" db="EMBL/GenBank/DDBJ databases">
        <title>Whole genome sequence of Haloferax sp. MBLA0076.</title>
        <authorList>
            <person name="Seo M.-J."/>
            <person name="Cho E.-S."/>
        </authorList>
    </citation>
    <scope>NUCLEOTIDE SEQUENCE [LARGE SCALE GENOMIC DNA]</scope>
    <source>
        <strain evidence="6 7">MBLA0076</strain>
    </source>
</reference>
<keyword evidence="2 4" id="KW-0067">ATP-binding</keyword>
<evidence type="ECO:0000256" key="3">
    <source>
        <dbReference type="ARBA" id="ARBA00023054"/>
    </source>
</evidence>